<reference evidence="1 2" key="1">
    <citation type="submission" date="2019-05" db="EMBL/GenBank/DDBJ databases">
        <authorList>
            <person name="Narsing Rao M.P."/>
            <person name="Li W.J."/>
        </authorList>
    </citation>
    <scope>NUCLEOTIDE SEQUENCE [LARGE SCALE GENOMIC DNA]</scope>
    <source>
        <strain evidence="1 2">SYSU_K30003</strain>
    </source>
</reference>
<protein>
    <submittedName>
        <fullName evidence="1">Rpn family recombination-promoting nuclease/putative transposase</fullName>
    </submittedName>
</protein>
<dbReference type="NCBIfam" id="TIGR01784">
    <property type="entry name" value="T_den_put_tspse"/>
    <property type="match status" value="1"/>
</dbReference>
<dbReference type="PANTHER" id="PTHR41317:SF1">
    <property type="entry name" value="PD-(D_E)XK NUCLEASE FAMILY TRANSPOSASE"/>
    <property type="match status" value="1"/>
</dbReference>
<gene>
    <name evidence="1" type="ORF">FE782_01985</name>
</gene>
<keyword evidence="2" id="KW-1185">Reference proteome</keyword>
<dbReference type="OrthoDB" id="1097360at2"/>
<dbReference type="InterPro" id="IPR010106">
    <property type="entry name" value="RpnA"/>
</dbReference>
<dbReference type="Proteomes" id="UP000309676">
    <property type="component" value="Unassembled WGS sequence"/>
</dbReference>
<accession>A0A5R9GG25</accession>
<dbReference type="PANTHER" id="PTHR41317">
    <property type="entry name" value="PD-(D_E)XK NUCLEASE FAMILY TRANSPOSASE"/>
    <property type="match status" value="1"/>
</dbReference>
<sequence length="129" mass="14847">MAKDMSNPLHRWLLYLTENMPEHERRELIERDPDLKKTEELLLRLSGDEETYRLYEAREHSLMERNSLIADGVAKGLEEGMEKGMEKGVEQGKIDVAKNMLEKGFELALIAELTGMDIEQVRGISKTNT</sequence>
<evidence type="ECO:0000313" key="2">
    <source>
        <dbReference type="Proteomes" id="UP000309676"/>
    </source>
</evidence>
<organism evidence="1 2">
    <name type="scientific">Paenibacillus antri</name>
    <dbReference type="NCBI Taxonomy" id="2582848"/>
    <lineage>
        <taxon>Bacteria</taxon>
        <taxon>Bacillati</taxon>
        <taxon>Bacillota</taxon>
        <taxon>Bacilli</taxon>
        <taxon>Bacillales</taxon>
        <taxon>Paenibacillaceae</taxon>
        <taxon>Paenibacillus</taxon>
    </lineage>
</organism>
<name>A0A5R9GG25_9BACL</name>
<proteinExistence type="predicted"/>
<dbReference type="AlphaFoldDB" id="A0A5R9GG25"/>
<evidence type="ECO:0000313" key="1">
    <source>
        <dbReference type="EMBL" id="TLS54139.1"/>
    </source>
</evidence>
<comment type="caution">
    <text evidence="1">The sequence shown here is derived from an EMBL/GenBank/DDBJ whole genome shotgun (WGS) entry which is preliminary data.</text>
</comment>
<dbReference type="EMBL" id="VCIW01000001">
    <property type="protein sequence ID" value="TLS54139.1"/>
    <property type="molecule type" value="Genomic_DNA"/>
</dbReference>